<dbReference type="RefSeq" id="WP_106227332.1">
    <property type="nucleotide sequence ID" value="NZ_PVTV01000012.1"/>
</dbReference>
<accession>A0A2T0XIE6</accession>
<evidence type="ECO:0000313" key="2">
    <source>
        <dbReference type="Proteomes" id="UP000238308"/>
    </source>
</evidence>
<dbReference type="AlphaFoldDB" id="A0A2T0XIE6"/>
<comment type="caution">
    <text evidence="1">The sequence shown here is derived from an EMBL/GenBank/DDBJ whole genome shotgun (WGS) entry which is preliminary data.</text>
</comment>
<dbReference type="OrthoDB" id="9124936at2"/>
<evidence type="ECO:0000313" key="1">
    <source>
        <dbReference type="EMBL" id="PRY98650.1"/>
    </source>
</evidence>
<dbReference type="Proteomes" id="UP000238308">
    <property type="component" value="Unassembled WGS sequence"/>
</dbReference>
<dbReference type="EMBL" id="PVTV01000012">
    <property type="protein sequence ID" value="PRY98650.1"/>
    <property type="molecule type" value="Genomic_DNA"/>
</dbReference>
<gene>
    <name evidence="1" type="ORF">BCM14_1483</name>
</gene>
<sequence>MAKLVFVWLGSSLPAWGRAALQLSKRLSGAEIILISNRIAGPCIEADVQHYVEDFYQTPKSWQEANQTFDVKFRDGFWVKTTERFFVLEQFTQTFAIDSLFHAELDNLIFNLDGLSTKLDKLGRGIFCPRDAVNRGMASLIYINDTSALSELNVLAANNKLAEKNDMNLLGDLLNNSNKFFSLPTEHQVHSTNLAQWDAVSPDDSQGIFDAAALGQFLLGIDPRNGGVLLFNGFENENKGCDLWQLNYSININDRKFTIRNRLNGQTFNLFNIHVHSKLFSQLTNQNRFNRILGRINNGKTTLMNIDLMQNRICRSIKARLARGSL</sequence>
<keyword evidence="2" id="KW-1185">Reference proteome</keyword>
<proteinExistence type="predicted"/>
<name>A0A2T0XIE6_9BURK</name>
<organism evidence="1 2">
    <name type="scientific">Jezberella montanilacus</name>
    <dbReference type="NCBI Taxonomy" id="323426"/>
    <lineage>
        <taxon>Bacteria</taxon>
        <taxon>Pseudomonadati</taxon>
        <taxon>Pseudomonadota</taxon>
        <taxon>Betaproteobacteria</taxon>
        <taxon>Burkholderiales</taxon>
        <taxon>Alcaligenaceae</taxon>
        <taxon>Jezberella</taxon>
    </lineage>
</organism>
<protein>
    <submittedName>
        <fullName evidence="1">Uncharacterized protein</fullName>
    </submittedName>
</protein>
<reference evidence="1 2" key="1">
    <citation type="submission" date="2018-03" db="EMBL/GenBank/DDBJ databases">
        <title>Genomic Encyclopedia of Type Strains, Phase III (KMG-III): the genomes of soil and plant-associated and newly described type strains.</title>
        <authorList>
            <person name="Whitman W."/>
        </authorList>
    </citation>
    <scope>NUCLEOTIDE SEQUENCE [LARGE SCALE GENOMIC DNA]</scope>
    <source>
        <strain evidence="1 2">MWH-P2sevCIIIb</strain>
    </source>
</reference>